<evidence type="ECO:0000259" key="2">
    <source>
        <dbReference type="PROSITE" id="PS51228"/>
    </source>
</evidence>
<keyword evidence="4" id="KW-1185">Reference proteome</keyword>
<dbReference type="PROSITE" id="PS51228">
    <property type="entry name" value="ACB_2"/>
    <property type="match status" value="1"/>
</dbReference>
<evidence type="ECO:0000313" key="4">
    <source>
        <dbReference type="Proteomes" id="UP000000311"/>
    </source>
</evidence>
<dbReference type="PRINTS" id="PR00689">
    <property type="entry name" value="ACOABINDINGP"/>
</dbReference>
<evidence type="ECO:0000313" key="3">
    <source>
        <dbReference type="EMBL" id="EFN62961.1"/>
    </source>
</evidence>
<dbReference type="STRING" id="104421.E2AUA4"/>
<dbReference type="EMBL" id="GL442815">
    <property type="protein sequence ID" value="EFN62961.1"/>
    <property type="molecule type" value="Genomic_DNA"/>
</dbReference>
<dbReference type="GO" id="GO:0006631">
    <property type="term" value="P:fatty acid metabolic process"/>
    <property type="evidence" value="ECO:0007669"/>
    <property type="project" value="TreeGrafter"/>
</dbReference>
<dbReference type="SUPFAM" id="SSF47027">
    <property type="entry name" value="Acyl-CoA binding protein"/>
    <property type="match status" value="1"/>
</dbReference>
<dbReference type="CDD" id="cd00435">
    <property type="entry name" value="ACBP"/>
    <property type="match status" value="1"/>
</dbReference>
<dbReference type="GO" id="GO:0000062">
    <property type="term" value="F:fatty-acyl-CoA binding"/>
    <property type="evidence" value="ECO:0007669"/>
    <property type="project" value="InterPro"/>
</dbReference>
<dbReference type="InterPro" id="IPR035984">
    <property type="entry name" value="Acyl-CoA-binding_sf"/>
</dbReference>
<dbReference type="PROSITE" id="PS00880">
    <property type="entry name" value="ACB_1"/>
    <property type="match status" value="1"/>
</dbReference>
<dbReference type="InterPro" id="IPR022408">
    <property type="entry name" value="Acyl-CoA-binding_prot_CS"/>
</dbReference>
<dbReference type="GO" id="GO:0019915">
    <property type="term" value="P:lipid storage"/>
    <property type="evidence" value="ECO:0007669"/>
    <property type="project" value="UniProtKB-ARBA"/>
</dbReference>
<dbReference type="FunCoup" id="E2AUA4">
    <property type="interactions" value="218"/>
</dbReference>
<dbReference type="Gene3D" id="1.20.80.10">
    <property type="match status" value="1"/>
</dbReference>
<feature type="domain" description="ACB" evidence="2">
    <location>
        <begin position="23"/>
        <end position="107"/>
    </location>
</feature>
<dbReference type="Pfam" id="PF00887">
    <property type="entry name" value="ACBP"/>
    <property type="match status" value="1"/>
</dbReference>
<dbReference type="Proteomes" id="UP000000311">
    <property type="component" value="Unassembled WGS sequence"/>
</dbReference>
<name>E2AUA4_CAMFO</name>
<evidence type="ECO:0000256" key="1">
    <source>
        <dbReference type="ARBA" id="ARBA00023121"/>
    </source>
</evidence>
<organism evidence="4">
    <name type="scientific">Camponotus floridanus</name>
    <name type="common">Florida carpenter ant</name>
    <dbReference type="NCBI Taxonomy" id="104421"/>
    <lineage>
        <taxon>Eukaryota</taxon>
        <taxon>Metazoa</taxon>
        <taxon>Ecdysozoa</taxon>
        <taxon>Arthropoda</taxon>
        <taxon>Hexapoda</taxon>
        <taxon>Insecta</taxon>
        <taxon>Pterygota</taxon>
        <taxon>Neoptera</taxon>
        <taxon>Endopterygota</taxon>
        <taxon>Hymenoptera</taxon>
        <taxon>Apocrita</taxon>
        <taxon>Aculeata</taxon>
        <taxon>Formicoidea</taxon>
        <taxon>Formicidae</taxon>
        <taxon>Formicinae</taxon>
        <taxon>Camponotus</taxon>
    </lineage>
</organism>
<dbReference type="PANTHER" id="PTHR23310:SF137">
    <property type="entry name" value="ACYL-COA BINDING PROTEIN 3, ISOFORM A-RELATED"/>
    <property type="match status" value="1"/>
</dbReference>
<accession>E2AUA4</accession>
<sequence length="107" mass="12245">MSLDQVMQIRILYSFLLSLSQQIQLEFEAAAEAIKTLTKRPSDEELLELYALFKQATVGDNNTSKPGMLDLKGKAKWEAWNKKKGITQEAAKQNYINYANQLISKYK</sequence>
<proteinExistence type="predicted"/>
<dbReference type="PANTHER" id="PTHR23310">
    <property type="entry name" value="ACYL-COA-BINDING PROTEIN, ACBP"/>
    <property type="match status" value="1"/>
</dbReference>
<dbReference type="InterPro" id="IPR000582">
    <property type="entry name" value="Acyl-CoA-binding_protein"/>
</dbReference>
<dbReference type="InParanoid" id="E2AUA4"/>
<dbReference type="OrthoDB" id="346910at2759"/>
<keyword evidence="1" id="KW-0446">Lipid-binding</keyword>
<dbReference type="FunFam" id="1.20.80.10:FF:000010">
    <property type="entry name" value="Acyl-CoA-binding domain-containing protein 5"/>
    <property type="match status" value="1"/>
</dbReference>
<gene>
    <name evidence="3" type="ORF">EAG_02942</name>
</gene>
<dbReference type="AlphaFoldDB" id="E2AUA4"/>
<dbReference type="OMA" id="YFYKYYK"/>
<protein>
    <submittedName>
        <fullName evidence="3">Acyl-CoA-binding protein-like protein</fullName>
    </submittedName>
</protein>
<dbReference type="InterPro" id="IPR014352">
    <property type="entry name" value="FERM/acyl-CoA-bd_prot_sf"/>
</dbReference>
<reference evidence="3 4" key="1">
    <citation type="journal article" date="2010" name="Science">
        <title>Genomic comparison of the ants Camponotus floridanus and Harpegnathos saltator.</title>
        <authorList>
            <person name="Bonasio R."/>
            <person name="Zhang G."/>
            <person name="Ye C."/>
            <person name="Mutti N.S."/>
            <person name="Fang X."/>
            <person name="Qin N."/>
            <person name="Donahue G."/>
            <person name="Yang P."/>
            <person name="Li Q."/>
            <person name="Li C."/>
            <person name="Zhang P."/>
            <person name="Huang Z."/>
            <person name="Berger S.L."/>
            <person name="Reinberg D."/>
            <person name="Wang J."/>
            <person name="Liebig J."/>
        </authorList>
    </citation>
    <scope>NUCLEOTIDE SEQUENCE [LARGE SCALE GENOMIC DNA]</scope>
    <source>
        <strain evidence="4">C129</strain>
    </source>
</reference>